<evidence type="ECO:0000256" key="1">
    <source>
        <dbReference type="SAM" id="MobiDB-lite"/>
    </source>
</evidence>
<evidence type="ECO:0000313" key="2">
    <source>
        <dbReference type="EMBL" id="GAA1388867.1"/>
    </source>
</evidence>
<feature type="region of interest" description="Disordered" evidence="1">
    <location>
        <begin position="55"/>
        <end position="103"/>
    </location>
</feature>
<reference evidence="2 3" key="1">
    <citation type="journal article" date="2019" name="Int. J. Syst. Evol. Microbiol.">
        <title>The Global Catalogue of Microorganisms (GCM) 10K type strain sequencing project: providing services to taxonomists for standard genome sequencing and annotation.</title>
        <authorList>
            <consortium name="The Broad Institute Genomics Platform"/>
            <consortium name="The Broad Institute Genome Sequencing Center for Infectious Disease"/>
            <person name="Wu L."/>
            <person name="Ma J."/>
        </authorList>
    </citation>
    <scope>NUCLEOTIDE SEQUENCE [LARGE SCALE GENOMIC DNA]</scope>
    <source>
        <strain evidence="2 3">JCM 11896</strain>
    </source>
</reference>
<proteinExistence type="predicted"/>
<keyword evidence="3" id="KW-1185">Reference proteome</keyword>
<organism evidence="2 3">
    <name type="scientific">Pseudonocardia kongjuensis</name>
    <dbReference type="NCBI Taxonomy" id="102227"/>
    <lineage>
        <taxon>Bacteria</taxon>
        <taxon>Bacillati</taxon>
        <taxon>Actinomycetota</taxon>
        <taxon>Actinomycetes</taxon>
        <taxon>Pseudonocardiales</taxon>
        <taxon>Pseudonocardiaceae</taxon>
        <taxon>Pseudonocardia</taxon>
    </lineage>
</organism>
<name>A0ABN1XS94_9PSEU</name>
<gene>
    <name evidence="2" type="ORF">GCM10009613_26920</name>
</gene>
<sequence length="103" mass="11743">MGLELGERPGAQRRLQGRGVDLLQDAPQRRLVGHHRAYAERGQHSVPGVVGVLGHCGERPRSRQHGAGPEQQHREHAMAHTSRLARIRDLRQSFYQRQHHDRS</sequence>
<dbReference type="Proteomes" id="UP001501414">
    <property type="component" value="Unassembled WGS sequence"/>
</dbReference>
<accession>A0ABN1XS94</accession>
<evidence type="ECO:0000313" key="3">
    <source>
        <dbReference type="Proteomes" id="UP001501414"/>
    </source>
</evidence>
<comment type="caution">
    <text evidence="2">The sequence shown here is derived from an EMBL/GenBank/DDBJ whole genome shotgun (WGS) entry which is preliminary data.</text>
</comment>
<protein>
    <submittedName>
        <fullName evidence="2">Uncharacterized protein</fullName>
    </submittedName>
</protein>
<dbReference type="EMBL" id="BAAAJK010000008">
    <property type="protein sequence ID" value="GAA1388867.1"/>
    <property type="molecule type" value="Genomic_DNA"/>
</dbReference>